<feature type="region of interest" description="Disordered" evidence="7">
    <location>
        <begin position="1"/>
        <end position="56"/>
    </location>
</feature>
<comment type="caution">
    <text evidence="8">The sequence shown here is derived from an EMBL/GenBank/DDBJ whole genome shotgun (WGS) entry which is preliminary data.</text>
</comment>
<feature type="compositionally biased region" description="Basic residues" evidence="7">
    <location>
        <begin position="416"/>
        <end position="425"/>
    </location>
</feature>
<feature type="compositionally biased region" description="Low complexity" evidence="7">
    <location>
        <begin position="431"/>
        <end position="441"/>
    </location>
</feature>
<keyword evidence="3" id="KW-0805">Transcription regulation</keyword>
<dbReference type="InterPro" id="IPR008851">
    <property type="entry name" value="TFIIF-alpha"/>
</dbReference>
<protein>
    <submittedName>
        <fullName evidence="8">Transcription factor IIF subunit tfg1</fullName>
    </submittedName>
</protein>
<feature type="compositionally biased region" description="Basic and acidic residues" evidence="7">
    <location>
        <begin position="459"/>
        <end position="495"/>
    </location>
</feature>
<dbReference type="InterPro" id="IPR011039">
    <property type="entry name" value="TFIIF_interaction"/>
</dbReference>
<evidence type="ECO:0000256" key="1">
    <source>
        <dbReference type="ARBA" id="ARBA00004123"/>
    </source>
</evidence>
<evidence type="ECO:0000256" key="7">
    <source>
        <dbReference type="SAM" id="MobiDB-lite"/>
    </source>
</evidence>
<evidence type="ECO:0000256" key="5">
    <source>
        <dbReference type="ARBA" id="ARBA00023163"/>
    </source>
</evidence>
<keyword evidence="9" id="KW-1185">Reference proteome</keyword>
<name>A0ABR3GSR3_9PEZI</name>
<keyword evidence="5" id="KW-0804">Transcription</keyword>
<dbReference type="PANTHER" id="PTHR13011">
    <property type="entry name" value="TFIIF-ALPHA"/>
    <property type="match status" value="1"/>
</dbReference>
<feature type="region of interest" description="Disordered" evidence="7">
    <location>
        <begin position="414"/>
        <end position="660"/>
    </location>
</feature>
<feature type="compositionally biased region" description="Basic and acidic residues" evidence="7">
    <location>
        <begin position="503"/>
        <end position="515"/>
    </location>
</feature>
<comment type="subcellular location">
    <subcellularLocation>
        <location evidence="1">Nucleus</location>
    </subcellularLocation>
</comment>
<dbReference type="EMBL" id="JBBBZM010000016">
    <property type="protein sequence ID" value="KAL0638968.1"/>
    <property type="molecule type" value="Genomic_DNA"/>
</dbReference>
<evidence type="ECO:0000256" key="4">
    <source>
        <dbReference type="ARBA" id="ARBA00023125"/>
    </source>
</evidence>
<evidence type="ECO:0000256" key="2">
    <source>
        <dbReference type="ARBA" id="ARBA00005249"/>
    </source>
</evidence>
<evidence type="ECO:0000313" key="9">
    <source>
        <dbReference type="Proteomes" id="UP001447188"/>
    </source>
</evidence>
<evidence type="ECO:0000256" key="6">
    <source>
        <dbReference type="ARBA" id="ARBA00023242"/>
    </source>
</evidence>
<dbReference type="PANTHER" id="PTHR13011:SF0">
    <property type="entry name" value="GENERAL TRANSCRIPTION FACTOR IIF SUBUNIT 1"/>
    <property type="match status" value="1"/>
</dbReference>
<accession>A0ABR3GSR3</accession>
<reference evidence="8 9" key="1">
    <citation type="submission" date="2024-02" db="EMBL/GenBank/DDBJ databases">
        <title>Discinaceae phylogenomics.</title>
        <authorList>
            <person name="Dirks A.C."/>
            <person name="James T.Y."/>
        </authorList>
    </citation>
    <scope>NUCLEOTIDE SEQUENCE [LARGE SCALE GENOMIC DNA]</scope>
    <source>
        <strain evidence="8 9">ACD0624</strain>
    </source>
</reference>
<evidence type="ECO:0000256" key="3">
    <source>
        <dbReference type="ARBA" id="ARBA00023015"/>
    </source>
</evidence>
<dbReference type="SUPFAM" id="SSF50916">
    <property type="entry name" value="Rap30/74 interaction domains"/>
    <property type="match status" value="1"/>
</dbReference>
<organism evidence="8 9">
    <name type="scientific">Discina gigas</name>
    <dbReference type="NCBI Taxonomy" id="1032678"/>
    <lineage>
        <taxon>Eukaryota</taxon>
        <taxon>Fungi</taxon>
        <taxon>Dikarya</taxon>
        <taxon>Ascomycota</taxon>
        <taxon>Pezizomycotina</taxon>
        <taxon>Pezizomycetes</taxon>
        <taxon>Pezizales</taxon>
        <taxon>Discinaceae</taxon>
        <taxon>Discina</taxon>
    </lineage>
</organism>
<proteinExistence type="inferred from homology"/>
<sequence length="722" mass="79715">MASASGPVPPKYARIRPSADGNPLITRRRPPRPASAPRASTDRPSTKASQWTASSVSAIAAQKEREANAINDADWIPYKLTTTKASLLKSLRHHVIRLHPKRYKEIPDPDNPAETISVPRKVDLLDPAEFARPIRLHRRDPCAPLGGVKEAEAARLLAVHRAPVYDEEKEAWETERAQKAAKKAEVASKIAPDGIKKKNRFAKKTEQVFRYDQSNAQMRYEESQPWFIEDFDNGNTWQGQREQNLSGGKFVALVYEKGSQSFNMIPIEKWYKFREVNKFKMTPEEAVERKRQLDGKIPPWVKIEKPVEADESLTAEEARLYQKYSRLAVKSVVTSKGSEEAKATAEPEGMDYDQEFDNDDVGQLYGVAGNDDEEEQKEIERRIKKEQLTANNGLRTGRVYEEDSAAKVEVAAAARTHGKKTRQFLRKREGNNNYDSDSDSNPYASPQEDDEDVVAAHAEAVKTEVTARLKADDDKKAAEVALESKKATDVAERKAKASAKRREKMDKKKAEKALEAGEPSHAVSARLAVLEKKVKRTPTAPSATPAGRTAVGSPLGNNKRTSKYITGSDLGSDSNLAEKKPRKNAQASNGAVKLGVPTVPTDVIPPSPSAAKKATHKRKPEILPGELQGSKKQRVDHLSHVPSPAVARRANTAPNPGPITDEELKAVLRLHPDGVTMKGITEAFKGRMTKSSEDIKAMVASMKRVGKVGPVKGKYVLKNAPV</sequence>
<keyword evidence="4" id="KW-0238">DNA-binding</keyword>
<keyword evidence="6" id="KW-0539">Nucleus</keyword>
<feature type="compositionally biased region" description="Polar residues" evidence="7">
    <location>
        <begin position="46"/>
        <end position="56"/>
    </location>
</feature>
<gene>
    <name evidence="8" type="primary">TFG1_1</name>
    <name evidence="8" type="ORF">Q9L58_002019</name>
</gene>
<dbReference type="Proteomes" id="UP001447188">
    <property type="component" value="Unassembled WGS sequence"/>
</dbReference>
<feature type="compositionally biased region" description="Polar residues" evidence="7">
    <location>
        <begin position="555"/>
        <end position="575"/>
    </location>
</feature>
<evidence type="ECO:0000313" key="8">
    <source>
        <dbReference type="EMBL" id="KAL0638968.1"/>
    </source>
</evidence>
<comment type="similarity">
    <text evidence="2">Belongs to the TFIIF alpha subunit family.</text>
</comment>